<dbReference type="InterPro" id="IPR055449">
    <property type="entry name" value="Iec3-like_M"/>
</dbReference>
<feature type="region of interest" description="Disordered" evidence="2">
    <location>
        <begin position="1"/>
        <end position="23"/>
    </location>
</feature>
<feature type="compositionally biased region" description="Basic and acidic residues" evidence="2">
    <location>
        <begin position="344"/>
        <end position="353"/>
    </location>
</feature>
<accession>A0ABR3PMA9</accession>
<feature type="compositionally biased region" description="Low complexity" evidence="2">
    <location>
        <begin position="251"/>
        <end position="264"/>
    </location>
</feature>
<organism evidence="5 6">
    <name type="scientific">Neodothiora populina</name>
    <dbReference type="NCBI Taxonomy" id="2781224"/>
    <lineage>
        <taxon>Eukaryota</taxon>
        <taxon>Fungi</taxon>
        <taxon>Dikarya</taxon>
        <taxon>Ascomycota</taxon>
        <taxon>Pezizomycotina</taxon>
        <taxon>Dothideomycetes</taxon>
        <taxon>Dothideomycetidae</taxon>
        <taxon>Dothideales</taxon>
        <taxon>Dothioraceae</taxon>
        <taxon>Neodothiora</taxon>
    </lineage>
</organism>
<dbReference type="Pfam" id="PF14612">
    <property type="entry name" value="Ino80_Iec3"/>
    <property type="match status" value="1"/>
</dbReference>
<evidence type="ECO:0000313" key="5">
    <source>
        <dbReference type="EMBL" id="KAL1310598.1"/>
    </source>
</evidence>
<dbReference type="EMBL" id="JBFMKM010000003">
    <property type="protein sequence ID" value="KAL1310598.1"/>
    <property type="molecule type" value="Genomic_DNA"/>
</dbReference>
<reference evidence="5 6" key="1">
    <citation type="submission" date="2024-07" db="EMBL/GenBank/DDBJ databases">
        <title>Draft sequence of the Neodothiora populina.</title>
        <authorList>
            <person name="Drown D.D."/>
            <person name="Schuette U.S."/>
            <person name="Buechlein A.B."/>
            <person name="Rusch D.R."/>
            <person name="Winton L.W."/>
            <person name="Adams G.A."/>
        </authorList>
    </citation>
    <scope>NUCLEOTIDE SEQUENCE [LARGE SCALE GENOMIC DNA]</scope>
    <source>
        <strain evidence="5 6">CPC 39397</strain>
    </source>
</reference>
<evidence type="ECO:0008006" key="7">
    <source>
        <dbReference type="Google" id="ProtNLM"/>
    </source>
</evidence>
<feature type="region of interest" description="Disordered" evidence="2">
    <location>
        <begin position="235"/>
        <end position="396"/>
    </location>
</feature>
<feature type="domain" description="INO80 complex subunit 3 N-terminal" evidence="3">
    <location>
        <begin position="29"/>
        <end position="97"/>
    </location>
</feature>
<evidence type="ECO:0000259" key="3">
    <source>
        <dbReference type="Pfam" id="PF14612"/>
    </source>
</evidence>
<feature type="domain" description="INO80 complex subunit 3-like middle region" evidence="4">
    <location>
        <begin position="152"/>
        <end position="240"/>
    </location>
</feature>
<dbReference type="InterPro" id="IPR032742">
    <property type="entry name" value="Iec3_N"/>
</dbReference>
<dbReference type="Proteomes" id="UP001562354">
    <property type="component" value="Unassembled WGS sequence"/>
</dbReference>
<dbReference type="Pfam" id="PF24244">
    <property type="entry name" value="Iec3-like_M"/>
    <property type="match status" value="1"/>
</dbReference>
<sequence length="396" mass="43166">MSDDEHIVAGAPDATIEDLDPPAHKPKYKSWRKKYRKMKTHFDQVLKDNNSLFVEEQKLETLNKRLQEQNDQLLDILLDLNDSLNLPRSLRYDLTFTRDRTTEYDGYDLSQANAEIIDVHNAVQTGDCPQPMYQQFRTELEQTLSRRGVRRLEDLEDAIPHPVADEAADVDAVLQPEYLTTAQQDAYLLAMDAQSGDTWALTQTLPTPPVKFAEMTSRELEREIELRNPHSVHSWLKKHKREHEAADDAASEAAAAAQATTPATGRKRGTNLAKKMGDRAVNRARHSAVAGSSTAAAGPAGAGADDAGSPASNASRLLDGDSMLDDDADFDSPPASVSASSRKKGGDKDDTYRPKGGSSKKAKRKREGDSEGGTATKGKKARTSAAASLAAAAGEK</sequence>
<evidence type="ECO:0000259" key="4">
    <source>
        <dbReference type="Pfam" id="PF24244"/>
    </source>
</evidence>
<dbReference type="RefSeq" id="XP_069203447.1">
    <property type="nucleotide sequence ID" value="XM_069347603.1"/>
</dbReference>
<keyword evidence="1" id="KW-0175">Coiled coil</keyword>
<dbReference type="GeneID" id="95974576"/>
<proteinExistence type="predicted"/>
<feature type="compositionally biased region" description="Low complexity" evidence="2">
    <location>
        <begin position="287"/>
        <end position="321"/>
    </location>
</feature>
<protein>
    <recommendedName>
        <fullName evidence="7">IEC3 subunit of the Ino80 complex, chromatin re-modelling-domain-containing protein</fullName>
    </recommendedName>
</protein>
<evidence type="ECO:0000313" key="6">
    <source>
        <dbReference type="Proteomes" id="UP001562354"/>
    </source>
</evidence>
<comment type="caution">
    <text evidence="5">The sequence shown here is derived from an EMBL/GenBank/DDBJ whole genome shotgun (WGS) entry which is preliminary data.</text>
</comment>
<gene>
    <name evidence="5" type="ORF">AAFC00_000873</name>
</gene>
<name>A0ABR3PMA9_9PEZI</name>
<feature type="compositionally biased region" description="Low complexity" evidence="2">
    <location>
        <begin position="384"/>
        <end position="396"/>
    </location>
</feature>
<feature type="compositionally biased region" description="Low complexity" evidence="2">
    <location>
        <begin position="331"/>
        <end position="340"/>
    </location>
</feature>
<keyword evidence="6" id="KW-1185">Reference proteome</keyword>
<evidence type="ECO:0000256" key="2">
    <source>
        <dbReference type="SAM" id="MobiDB-lite"/>
    </source>
</evidence>
<evidence type="ECO:0000256" key="1">
    <source>
        <dbReference type="SAM" id="Coils"/>
    </source>
</evidence>
<feature type="coiled-coil region" evidence="1">
    <location>
        <begin position="49"/>
        <end position="83"/>
    </location>
</feature>